<dbReference type="SUPFAM" id="SSF53335">
    <property type="entry name" value="S-adenosyl-L-methionine-dependent methyltransferases"/>
    <property type="match status" value="1"/>
</dbReference>
<reference evidence="2" key="1">
    <citation type="submission" date="2020-08" db="EMBL/GenBank/DDBJ databases">
        <title>Genome public.</title>
        <authorList>
            <person name="Liu C."/>
            <person name="Sun Q."/>
        </authorList>
    </citation>
    <scope>NUCLEOTIDE SEQUENCE</scope>
    <source>
        <strain evidence="2">NSJ-32</strain>
    </source>
</reference>
<proteinExistence type="predicted"/>
<sequence>MRELQEVLDHIFSQTVSRIILSNPENNQGYQKIAVRRIQIKGELQYQFEKYTRTQVFHENLTAEEAKKSLLHCLQTQFRQMEALTDVQTHLWKRSKKGKQLYHEKTREQPYQETNLAHNREKQYLLREGNVIPPLVDLGIFTPEGKIVQSKYDKFKQINRFVEMVNDSIPENRKTLTVVDFGCGKSYLTFILYYFLTEVRGIEARITGLDRRRDVIEHCQRIAEKYGYHGLHFEIGDIAGYKTEEHVNMVISLHACDTATDYAIWNAIAWKADMIFSVPCCQHEVNQQLRGGSSAITRYGLLKERFAALMTDSIRGCLLESQGYHVQLLEFIDMAHSPKNVLIRGIRGTVSDGKRREALRQAEAAIDEYQVSPALYRLLMESKERDGWNNGT</sequence>
<dbReference type="GO" id="GO:0032259">
    <property type="term" value="P:methylation"/>
    <property type="evidence" value="ECO:0007669"/>
    <property type="project" value="UniProtKB-KW"/>
</dbReference>
<comment type="caution">
    <text evidence="2">The sequence shown here is derived from an EMBL/GenBank/DDBJ whole genome shotgun (WGS) entry which is preliminary data.</text>
</comment>
<dbReference type="Proteomes" id="UP000657006">
    <property type="component" value="Unassembled WGS sequence"/>
</dbReference>
<evidence type="ECO:0000313" key="2">
    <source>
        <dbReference type="EMBL" id="MBC8543834.1"/>
    </source>
</evidence>
<keyword evidence="3" id="KW-1185">Reference proteome</keyword>
<dbReference type="AlphaFoldDB" id="A0A926DUA5"/>
<organism evidence="2 3">
    <name type="scientific">Bianquea renquensis</name>
    <dbReference type="NCBI Taxonomy" id="2763661"/>
    <lineage>
        <taxon>Bacteria</taxon>
        <taxon>Bacillati</taxon>
        <taxon>Bacillota</taxon>
        <taxon>Clostridia</taxon>
        <taxon>Eubacteriales</taxon>
        <taxon>Bianqueaceae</taxon>
        <taxon>Bianquea</taxon>
    </lineage>
</organism>
<dbReference type="InterPro" id="IPR025714">
    <property type="entry name" value="Methyltranfer_dom"/>
</dbReference>
<dbReference type="PANTHER" id="PTHR13369">
    <property type="match status" value="1"/>
</dbReference>
<dbReference type="CDD" id="cd02440">
    <property type="entry name" value="AdoMet_MTases"/>
    <property type="match status" value="1"/>
</dbReference>
<evidence type="ECO:0000313" key="3">
    <source>
        <dbReference type="Proteomes" id="UP000657006"/>
    </source>
</evidence>
<dbReference type="GO" id="GO:0005737">
    <property type="term" value="C:cytoplasm"/>
    <property type="evidence" value="ECO:0007669"/>
    <property type="project" value="TreeGrafter"/>
</dbReference>
<dbReference type="PANTHER" id="PTHR13369:SF3">
    <property type="entry name" value="METHYLTRANSFERASE DOMAIN-CONTAINING PROTEIN"/>
    <property type="match status" value="1"/>
</dbReference>
<gene>
    <name evidence="2" type="ORF">H8730_09770</name>
</gene>
<accession>A0A926DUA5</accession>
<keyword evidence="2" id="KW-0808">Transferase</keyword>
<dbReference type="Pfam" id="PF13679">
    <property type="entry name" value="Methyltransf_32"/>
    <property type="match status" value="1"/>
</dbReference>
<protein>
    <submittedName>
        <fullName evidence="2">SAM-dependent methyltransferase</fullName>
    </submittedName>
</protein>
<dbReference type="RefSeq" id="WP_249289769.1">
    <property type="nucleotide sequence ID" value="NZ_JACRSQ010000013.1"/>
</dbReference>
<dbReference type="Gene3D" id="3.40.50.150">
    <property type="entry name" value="Vaccinia Virus protein VP39"/>
    <property type="match status" value="1"/>
</dbReference>
<feature type="domain" description="Methyltransferase" evidence="1">
    <location>
        <begin position="153"/>
        <end position="288"/>
    </location>
</feature>
<keyword evidence="2" id="KW-0489">Methyltransferase</keyword>
<dbReference type="InterPro" id="IPR029063">
    <property type="entry name" value="SAM-dependent_MTases_sf"/>
</dbReference>
<evidence type="ECO:0000259" key="1">
    <source>
        <dbReference type="Pfam" id="PF13679"/>
    </source>
</evidence>
<dbReference type="EMBL" id="JACRSQ010000013">
    <property type="protein sequence ID" value="MBC8543834.1"/>
    <property type="molecule type" value="Genomic_DNA"/>
</dbReference>
<dbReference type="GO" id="GO:0008168">
    <property type="term" value="F:methyltransferase activity"/>
    <property type="evidence" value="ECO:0007669"/>
    <property type="project" value="UniProtKB-KW"/>
</dbReference>
<name>A0A926DUA5_9FIRM</name>